<reference evidence="5 6" key="1">
    <citation type="journal article" date="2018" name="Arch. Microbiol.">
        <title>New insights into the metabolic potential of the phototrophic purple bacterium Rhodopila globiformis DSM 161(T) from its draft genome sequence and evidence for a vanadium-dependent nitrogenase.</title>
        <authorList>
            <person name="Imhoff J.F."/>
            <person name="Rahn T."/>
            <person name="Kunzel S."/>
            <person name="Neulinger S.C."/>
        </authorList>
    </citation>
    <scope>NUCLEOTIDE SEQUENCE [LARGE SCALE GENOMIC DNA]</scope>
    <source>
        <strain evidence="5 6">DSM 16996</strain>
    </source>
</reference>
<dbReference type="SUPFAM" id="SSF53850">
    <property type="entry name" value="Periplasmic binding protein-like II"/>
    <property type="match status" value="1"/>
</dbReference>
<dbReference type="CDD" id="cd08438">
    <property type="entry name" value="PBP2_CidR"/>
    <property type="match status" value="1"/>
</dbReference>
<dbReference type="PROSITE" id="PS50931">
    <property type="entry name" value="HTH_LYSR"/>
    <property type="match status" value="1"/>
</dbReference>
<evidence type="ECO:0000256" key="1">
    <source>
        <dbReference type="ARBA" id="ARBA00009437"/>
    </source>
</evidence>
<dbReference type="InterPro" id="IPR000847">
    <property type="entry name" value="LysR_HTH_N"/>
</dbReference>
<dbReference type="Proteomes" id="UP000239089">
    <property type="component" value="Unassembled WGS sequence"/>
</dbReference>
<dbReference type="AlphaFoldDB" id="A0A2S6N2T5"/>
<protein>
    <submittedName>
        <fullName evidence="5">LysR family transcriptional regulator</fullName>
    </submittedName>
</protein>
<dbReference type="InterPro" id="IPR036390">
    <property type="entry name" value="WH_DNA-bd_sf"/>
</dbReference>
<evidence type="ECO:0000256" key="3">
    <source>
        <dbReference type="ARBA" id="ARBA00023125"/>
    </source>
</evidence>
<comment type="caution">
    <text evidence="5">The sequence shown here is derived from an EMBL/GenBank/DDBJ whole genome shotgun (WGS) entry which is preliminary data.</text>
</comment>
<dbReference type="PRINTS" id="PR00039">
    <property type="entry name" value="HTHLYSR"/>
</dbReference>
<dbReference type="FunFam" id="1.10.10.10:FF:000001">
    <property type="entry name" value="LysR family transcriptional regulator"/>
    <property type="match status" value="1"/>
</dbReference>
<name>A0A2S6N2T5_9HYPH</name>
<organism evidence="5 6">
    <name type="scientific">Rhodoblastus sphagnicola</name>
    <dbReference type="NCBI Taxonomy" id="333368"/>
    <lineage>
        <taxon>Bacteria</taxon>
        <taxon>Pseudomonadati</taxon>
        <taxon>Pseudomonadota</taxon>
        <taxon>Alphaproteobacteria</taxon>
        <taxon>Hyphomicrobiales</taxon>
        <taxon>Rhodoblastaceae</taxon>
        <taxon>Rhodoblastus</taxon>
    </lineage>
</organism>
<dbReference type="OrthoDB" id="9803735at2"/>
<dbReference type="Pfam" id="PF00126">
    <property type="entry name" value="HTH_1"/>
    <property type="match status" value="1"/>
</dbReference>
<dbReference type="InterPro" id="IPR050950">
    <property type="entry name" value="HTH-type_LysR_regulators"/>
</dbReference>
<dbReference type="EMBL" id="NHSJ01000101">
    <property type="protein sequence ID" value="PPQ28918.1"/>
    <property type="molecule type" value="Genomic_DNA"/>
</dbReference>
<dbReference type="InterPro" id="IPR005119">
    <property type="entry name" value="LysR_subst-bd"/>
</dbReference>
<dbReference type="Gene3D" id="1.10.10.10">
    <property type="entry name" value="Winged helix-like DNA-binding domain superfamily/Winged helix DNA-binding domain"/>
    <property type="match status" value="1"/>
</dbReference>
<keyword evidence="6" id="KW-1185">Reference proteome</keyword>
<dbReference type="SUPFAM" id="SSF46785">
    <property type="entry name" value="Winged helix' DNA-binding domain"/>
    <property type="match status" value="1"/>
</dbReference>
<evidence type="ECO:0000313" key="6">
    <source>
        <dbReference type="Proteomes" id="UP000239089"/>
    </source>
</evidence>
<dbReference type="GO" id="GO:0003700">
    <property type="term" value="F:DNA-binding transcription factor activity"/>
    <property type="evidence" value="ECO:0007669"/>
    <property type="project" value="InterPro"/>
</dbReference>
<dbReference type="Pfam" id="PF03466">
    <property type="entry name" value="LysR_substrate"/>
    <property type="match status" value="1"/>
</dbReference>
<dbReference type="Gene3D" id="3.40.190.290">
    <property type="match status" value="1"/>
</dbReference>
<accession>A0A2S6N2T5</accession>
<dbReference type="RefSeq" id="WP_104509001.1">
    <property type="nucleotide sequence ID" value="NZ_JACIGC010000005.1"/>
</dbReference>
<dbReference type="GO" id="GO:0005829">
    <property type="term" value="C:cytosol"/>
    <property type="evidence" value="ECO:0007669"/>
    <property type="project" value="TreeGrafter"/>
</dbReference>
<keyword evidence="2" id="KW-0805">Transcription regulation</keyword>
<proteinExistence type="inferred from homology"/>
<sequence length="293" mass="32166">MELKNLRAFVEVVRHNGFTAAGKVLNATQSTVSKTVRQLEDEIGAPLLDRLAQKPRLTAIGEVVYARALRLLAERDDLLAEIAELRGLKRGVLRLGLPPVGSGILFAPLFARFRQAYPGIDIRLVEQGSARLEEILRLGEIDFAASLLPVDDDFEAREVRRDPLMTLVAADNPLAARNSIKVCDLRDTPLILFESGFAQNRVIINACHRAGFEPAVAARSGQIDFIVELAAAGVGAAFLPRLLVESHARRGVVSLALDEPDVDWRLALVWRKGAYLSDAARAWQALAMTSRFD</sequence>
<gene>
    <name evidence="5" type="ORF">CCR94_16755</name>
</gene>
<evidence type="ECO:0000256" key="2">
    <source>
        <dbReference type="ARBA" id="ARBA00023015"/>
    </source>
</evidence>
<dbReference type="PANTHER" id="PTHR30419:SF8">
    <property type="entry name" value="NITROGEN ASSIMILATION TRANSCRIPTIONAL ACTIVATOR-RELATED"/>
    <property type="match status" value="1"/>
</dbReference>
<evidence type="ECO:0000313" key="5">
    <source>
        <dbReference type="EMBL" id="PPQ28918.1"/>
    </source>
</evidence>
<dbReference type="PANTHER" id="PTHR30419">
    <property type="entry name" value="HTH-TYPE TRANSCRIPTIONAL REGULATOR YBHD"/>
    <property type="match status" value="1"/>
</dbReference>
<dbReference type="GO" id="GO:0003677">
    <property type="term" value="F:DNA binding"/>
    <property type="evidence" value="ECO:0007669"/>
    <property type="project" value="UniProtKB-KW"/>
</dbReference>
<evidence type="ECO:0000256" key="4">
    <source>
        <dbReference type="ARBA" id="ARBA00023163"/>
    </source>
</evidence>
<comment type="similarity">
    <text evidence="1">Belongs to the LysR transcriptional regulatory family.</text>
</comment>
<keyword evidence="4" id="KW-0804">Transcription</keyword>
<keyword evidence="3" id="KW-0238">DNA-binding</keyword>
<dbReference type="InterPro" id="IPR036388">
    <property type="entry name" value="WH-like_DNA-bd_sf"/>
</dbReference>